<evidence type="ECO:0000313" key="11">
    <source>
        <dbReference type="EMBL" id="TVY82701.1"/>
    </source>
</evidence>
<evidence type="ECO:0000256" key="5">
    <source>
        <dbReference type="ARBA" id="ARBA00023002"/>
    </source>
</evidence>
<evidence type="ECO:0000256" key="2">
    <source>
        <dbReference type="ARBA" id="ARBA00010617"/>
    </source>
</evidence>
<accession>A0A8T9CAU2</accession>
<dbReference type="PRINTS" id="PR00463">
    <property type="entry name" value="EP450I"/>
</dbReference>
<keyword evidence="7 9" id="KW-0503">Monooxygenase</keyword>
<dbReference type="SUPFAM" id="SSF48264">
    <property type="entry name" value="Cytochrome P450"/>
    <property type="match status" value="1"/>
</dbReference>
<comment type="cofactor">
    <cofactor evidence="1 8">
        <name>heme</name>
        <dbReference type="ChEBI" id="CHEBI:30413"/>
    </cofactor>
</comment>
<dbReference type="InterPro" id="IPR050121">
    <property type="entry name" value="Cytochrome_P450_monoxygenase"/>
</dbReference>
<keyword evidence="3 8" id="KW-0349">Heme</keyword>
<dbReference type="PANTHER" id="PTHR24305">
    <property type="entry name" value="CYTOCHROME P450"/>
    <property type="match status" value="1"/>
</dbReference>
<evidence type="ECO:0000256" key="3">
    <source>
        <dbReference type="ARBA" id="ARBA00022617"/>
    </source>
</evidence>
<comment type="similarity">
    <text evidence="2 9">Belongs to the cytochrome P450 family.</text>
</comment>
<dbReference type="GO" id="GO:0020037">
    <property type="term" value="F:heme binding"/>
    <property type="evidence" value="ECO:0007669"/>
    <property type="project" value="InterPro"/>
</dbReference>
<dbReference type="Proteomes" id="UP000469558">
    <property type="component" value="Unassembled WGS sequence"/>
</dbReference>
<evidence type="ECO:0000313" key="12">
    <source>
        <dbReference type="Proteomes" id="UP000469558"/>
    </source>
</evidence>
<protein>
    <submittedName>
        <fullName evidence="11">Benzoate 4-monooxygenase</fullName>
    </submittedName>
</protein>
<comment type="caution">
    <text evidence="11">The sequence shown here is derived from an EMBL/GenBank/DDBJ whole genome shotgun (WGS) entry which is preliminary data.</text>
</comment>
<dbReference type="InterPro" id="IPR036396">
    <property type="entry name" value="Cyt_P450_sf"/>
</dbReference>
<dbReference type="PRINTS" id="PR00385">
    <property type="entry name" value="P450"/>
</dbReference>
<keyword evidence="4 8" id="KW-0479">Metal-binding</keyword>
<feature type="binding site" description="axial binding residue" evidence="8">
    <location>
        <position position="468"/>
    </location>
    <ligand>
        <name>heme</name>
        <dbReference type="ChEBI" id="CHEBI:30413"/>
    </ligand>
    <ligandPart>
        <name>Fe</name>
        <dbReference type="ChEBI" id="CHEBI:18248"/>
    </ligandPart>
</feature>
<keyword evidence="10" id="KW-1133">Transmembrane helix</keyword>
<dbReference type="PROSITE" id="PS00086">
    <property type="entry name" value="CYTOCHROME_P450"/>
    <property type="match status" value="1"/>
</dbReference>
<evidence type="ECO:0000256" key="1">
    <source>
        <dbReference type="ARBA" id="ARBA00001971"/>
    </source>
</evidence>
<dbReference type="OrthoDB" id="1470350at2759"/>
<sequence length="519" mass="57660">MLLLNILSSPISIALVALSVTAYYLVPYFTSYQSLSKIPGPFIAKFSNIWVAYAARRGRKFAAVDGAHRKYGKMVRIGFNHVSMADESALQVVYGHGNGFLKDHYYQAFVVGTTGVFNTRDRAEHTRKRKIIAHAFSPLSVGEFEPHMTSNILRWTNQFDKMASQNSNGSGSTFNIMPWFSYLAFDIIGDLAFGAPFGMVDKGRDEAEVQNIPGGPIRYTSAVDVLNRRGEISSTLGWMPALRPYAKYLPDPFFRKGVKSVQDLNGIAVAAVASRLDAVEKGLDEEKAGRKDLLTRLIQGKDANGERMGRKEVTAEALTQLIAGSDTISNTSCGVFYWILHGERAAPGTIIPKLQAELDAAIPSSAAVADYASVKHLPFLRQCIDEGMRMHSTSALGLPRIVADGTGVDFEGAHFPPGTVLSVPSYTIHHMAEIWGNDVEEFRPERWTRLNDRQKMAFNPFSYGPRACVGQNVAVMELQIIIGTLFRRYDFELHQEKLKSHEGFSKKPVECYTSMRRRL</sequence>
<evidence type="ECO:0000256" key="10">
    <source>
        <dbReference type="SAM" id="Phobius"/>
    </source>
</evidence>
<dbReference type="InterPro" id="IPR017972">
    <property type="entry name" value="Cyt_P450_CS"/>
</dbReference>
<dbReference type="GO" id="GO:0016705">
    <property type="term" value="F:oxidoreductase activity, acting on paired donors, with incorporation or reduction of molecular oxygen"/>
    <property type="evidence" value="ECO:0007669"/>
    <property type="project" value="InterPro"/>
</dbReference>
<evidence type="ECO:0000256" key="8">
    <source>
        <dbReference type="PIRSR" id="PIRSR602401-1"/>
    </source>
</evidence>
<evidence type="ECO:0000256" key="9">
    <source>
        <dbReference type="RuleBase" id="RU000461"/>
    </source>
</evidence>
<evidence type="ECO:0000256" key="6">
    <source>
        <dbReference type="ARBA" id="ARBA00023004"/>
    </source>
</evidence>
<dbReference type="CDD" id="cd11061">
    <property type="entry name" value="CYP67-like"/>
    <property type="match status" value="1"/>
</dbReference>
<dbReference type="Pfam" id="PF00067">
    <property type="entry name" value="p450"/>
    <property type="match status" value="1"/>
</dbReference>
<gene>
    <name evidence="11" type="primary">bphA_1</name>
    <name evidence="11" type="ORF">LSUE1_G002561</name>
</gene>
<organism evidence="11 12">
    <name type="scientific">Lachnellula suecica</name>
    <dbReference type="NCBI Taxonomy" id="602035"/>
    <lineage>
        <taxon>Eukaryota</taxon>
        <taxon>Fungi</taxon>
        <taxon>Dikarya</taxon>
        <taxon>Ascomycota</taxon>
        <taxon>Pezizomycotina</taxon>
        <taxon>Leotiomycetes</taxon>
        <taxon>Helotiales</taxon>
        <taxon>Lachnaceae</taxon>
        <taxon>Lachnellula</taxon>
    </lineage>
</organism>
<keyword evidence="5 9" id="KW-0560">Oxidoreductase</keyword>
<dbReference type="EMBL" id="QGMK01000286">
    <property type="protein sequence ID" value="TVY82701.1"/>
    <property type="molecule type" value="Genomic_DNA"/>
</dbReference>
<evidence type="ECO:0000256" key="4">
    <source>
        <dbReference type="ARBA" id="ARBA00022723"/>
    </source>
</evidence>
<feature type="transmembrane region" description="Helical" evidence="10">
    <location>
        <begin position="6"/>
        <end position="26"/>
    </location>
</feature>
<dbReference type="InterPro" id="IPR001128">
    <property type="entry name" value="Cyt_P450"/>
</dbReference>
<keyword evidence="6 8" id="KW-0408">Iron</keyword>
<proteinExistence type="inferred from homology"/>
<dbReference type="PANTHER" id="PTHR24305:SF29">
    <property type="entry name" value="BENZOATE-PARA-HYDROXYLASE"/>
    <property type="match status" value="1"/>
</dbReference>
<dbReference type="GO" id="GO:0004497">
    <property type="term" value="F:monooxygenase activity"/>
    <property type="evidence" value="ECO:0007669"/>
    <property type="project" value="UniProtKB-KW"/>
</dbReference>
<reference evidence="11 12" key="1">
    <citation type="submission" date="2018-05" db="EMBL/GenBank/DDBJ databases">
        <title>Genome sequencing and assembly of the regulated plant pathogen Lachnellula willkommii and related sister species for the development of diagnostic species identification markers.</title>
        <authorList>
            <person name="Giroux E."/>
            <person name="Bilodeau G."/>
        </authorList>
    </citation>
    <scope>NUCLEOTIDE SEQUENCE [LARGE SCALE GENOMIC DNA]</scope>
    <source>
        <strain evidence="11 12">CBS 268.59</strain>
    </source>
</reference>
<dbReference type="Gene3D" id="1.10.630.10">
    <property type="entry name" value="Cytochrome P450"/>
    <property type="match status" value="1"/>
</dbReference>
<dbReference type="InterPro" id="IPR002401">
    <property type="entry name" value="Cyt_P450_E_grp-I"/>
</dbReference>
<name>A0A8T9CAU2_9HELO</name>
<dbReference type="AlphaFoldDB" id="A0A8T9CAU2"/>
<keyword evidence="12" id="KW-1185">Reference proteome</keyword>
<dbReference type="GO" id="GO:0005506">
    <property type="term" value="F:iron ion binding"/>
    <property type="evidence" value="ECO:0007669"/>
    <property type="project" value="InterPro"/>
</dbReference>
<keyword evidence="10" id="KW-0472">Membrane</keyword>
<evidence type="ECO:0000256" key="7">
    <source>
        <dbReference type="ARBA" id="ARBA00023033"/>
    </source>
</evidence>
<keyword evidence="10" id="KW-0812">Transmembrane</keyword>